<gene>
    <name evidence="1" type="ORF">BN85316670</name>
</gene>
<evidence type="ECO:0000313" key="1">
    <source>
        <dbReference type="EMBL" id="CCV66688.1"/>
    </source>
</evidence>
<organism evidence="1 2">
    <name type="scientific">Acholeplasma brassicae</name>
    <dbReference type="NCBI Taxonomy" id="61635"/>
    <lineage>
        <taxon>Bacteria</taxon>
        <taxon>Bacillati</taxon>
        <taxon>Mycoplasmatota</taxon>
        <taxon>Mollicutes</taxon>
        <taxon>Acholeplasmatales</taxon>
        <taxon>Acholeplasmataceae</taxon>
        <taxon>Acholeplasma</taxon>
    </lineage>
</organism>
<dbReference type="STRING" id="61635.BN85316670"/>
<dbReference type="KEGG" id="abra:BN85316670"/>
<sequence>MVDFAYTLPSGLSEVLLQKLYHKGAFSEFKVFIQRHLIVNDWYDYKKQAFIKKLVEWAVINNIELEYE</sequence>
<dbReference type="EMBL" id="FO681348">
    <property type="protein sequence ID" value="CCV66688.1"/>
    <property type="molecule type" value="Genomic_DNA"/>
</dbReference>
<accession>U4KSI8</accession>
<dbReference type="HOGENOM" id="CLU_2766368_0_0_14"/>
<reference evidence="1 2" key="1">
    <citation type="journal article" date="2013" name="J. Mol. Microbiol. Biotechnol.">
        <title>Analysis of the Complete Genomes of Acholeplasma brassicae , A. palmae and A. laidlawii and Their Comparison to the Obligate Parasites from ' Candidatus Phytoplasma'.</title>
        <authorList>
            <person name="Kube M."/>
            <person name="Siewert C."/>
            <person name="Migdoll A.M."/>
            <person name="Duduk B."/>
            <person name="Holz S."/>
            <person name="Rabus R."/>
            <person name="Seemuller E."/>
            <person name="Mitrovic J."/>
            <person name="Muller I."/>
            <person name="Buttner C."/>
            <person name="Reinhardt R."/>
        </authorList>
    </citation>
    <scope>NUCLEOTIDE SEQUENCE [LARGE SCALE GENOMIC DNA]</scope>
    <source>
        <strain evidence="2">0502</strain>
    </source>
</reference>
<evidence type="ECO:0000313" key="2">
    <source>
        <dbReference type="Proteomes" id="UP000032737"/>
    </source>
</evidence>
<dbReference type="AlphaFoldDB" id="U4KSI8"/>
<dbReference type="RefSeq" id="WP_030005538.1">
    <property type="nucleotide sequence ID" value="NC_022549.1"/>
</dbReference>
<proteinExistence type="predicted"/>
<dbReference type="Proteomes" id="UP000032737">
    <property type="component" value="Chromosome"/>
</dbReference>
<protein>
    <submittedName>
        <fullName evidence="1">Uncharacterized protein</fullName>
    </submittedName>
</protein>
<keyword evidence="2" id="KW-1185">Reference proteome</keyword>
<name>U4KSI8_9MOLU</name>